<dbReference type="OrthoDB" id="2119228at2759"/>
<dbReference type="AlphaFoldDB" id="A0A1Z5SSB7"/>
<accession>A0A1Z5SSB7</accession>
<dbReference type="PANTHER" id="PTHR30383:SF19">
    <property type="entry name" value="FIBRONECTIN TYPE-III DOMAIN-CONTAINING PROTEIN"/>
    <property type="match status" value="1"/>
</dbReference>
<dbReference type="Pfam" id="PF00657">
    <property type="entry name" value="Lipase_GDSL"/>
    <property type="match status" value="1"/>
</dbReference>
<dbReference type="Gene3D" id="3.40.50.1110">
    <property type="entry name" value="SGNH hydrolase"/>
    <property type="match status" value="1"/>
</dbReference>
<dbReference type="SUPFAM" id="SSF49265">
    <property type="entry name" value="Fibronectin type III"/>
    <property type="match status" value="1"/>
</dbReference>
<dbReference type="PANTHER" id="PTHR30383">
    <property type="entry name" value="THIOESTERASE 1/PROTEASE 1/LYSOPHOSPHOLIPASE L1"/>
    <property type="match status" value="1"/>
</dbReference>
<dbReference type="SUPFAM" id="SSF52266">
    <property type="entry name" value="SGNH hydrolase"/>
    <property type="match status" value="1"/>
</dbReference>
<dbReference type="InterPro" id="IPR051532">
    <property type="entry name" value="Ester_Hydrolysis_Enzymes"/>
</dbReference>
<organism evidence="2 3">
    <name type="scientific">Hortaea werneckii EXF-2000</name>
    <dbReference type="NCBI Taxonomy" id="1157616"/>
    <lineage>
        <taxon>Eukaryota</taxon>
        <taxon>Fungi</taxon>
        <taxon>Dikarya</taxon>
        <taxon>Ascomycota</taxon>
        <taxon>Pezizomycotina</taxon>
        <taxon>Dothideomycetes</taxon>
        <taxon>Dothideomycetidae</taxon>
        <taxon>Mycosphaerellales</taxon>
        <taxon>Teratosphaeriaceae</taxon>
        <taxon>Hortaea</taxon>
    </lineage>
</organism>
<reference evidence="2 3" key="1">
    <citation type="submission" date="2017-01" db="EMBL/GenBank/DDBJ databases">
        <title>The recent genome duplication of the halophilic yeast Hortaea werneckii: insights from long-read sequencing.</title>
        <authorList>
            <person name="Sinha S."/>
            <person name="Flibotte S."/>
            <person name="Neira M."/>
            <person name="Lenassi M."/>
            <person name="Gostincar C."/>
            <person name="Stajich J.E."/>
            <person name="Nislow C.E."/>
        </authorList>
    </citation>
    <scope>NUCLEOTIDE SEQUENCE [LARGE SCALE GENOMIC DNA]</scope>
    <source>
        <strain evidence="2 3">EXF-2000</strain>
    </source>
</reference>
<keyword evidence="3" id="KW-1185">Reference proteome</keyword>
<dbReference type="Proteomes" id="UP000194280">
    <property type="component" value="Unassembled WGS sequence"/>
</dbReference>
<dbReference type="STRING" id="1157616.A0A1Z5SSB7"/>
<feature type="region of interest" description="Disordered" evidence="1">
    <location>
        <begin position="1"/>
        <end position="34"/>
    </location>
</feature>
<dbReference type="InterPro" id="IPR001087">
    <property type="entry name" value="GDSL"/>
</dbReference>
<dbReference type="InterPro" id="IPR036116">
    <property type="entry name" value="FN3_sf"/>
</dbReference>
<feature type="region of interest" description="Disordered" evidence="1">
    <location>
        <begin position="104"/>
        <end position="135"/>
    </location>
</feature>
<evidence type="ECO:0000256" key="1">
    <source>
        <dbReference type="SAM" id="MobiDB-lite"/>
    </source>
</evidence>
<evidence type="ECO:0000313" key="3">
    <source>
        <dbReference type="Proteomes" id="UP000194280"/>
    </source>
</evidence>
<dbReference type="EMBL" id="MUNK01000281">
    <property type="protein sequence ID" value="OTA23712.1"/>
    <property type="molecule type" value="Genomic_DNA"/>
</dbReference>
<gene>
    <name evidence="2" type="ORF">BTJ68_12813</name>
</gene>
<dbReference type="InterPro" id="IPR013783">
    <property type="entry name" value="Ig-like_fold"/>
</dbReference>
<dbReference type="VEuPathDB" id="FungiDB:BTJ68_12813"/>
<dbReference type="CDD" id="cd00063">
    <property type="entry name" value="FN3"/>
    <property type="match status" value="1"/>
</dbReference>
<protein>
    <submittedName>
        <fullName evidence="2">Uncharacterized protein</fullName>
    </submittedName>
</protein>
<dbReference type="InterPro" id="IPR036514">
    <property type="entry name" value="SGNH_hydro_sf"/>
</dbReference>
<dbReference type="InParanoid" id="A0A1Z5SSB7"/>
<dbReference type="GO" id="GO:0004622">
    <property type="term" value="F:phosphatidylcholine lysophospholipase activity"/>
    <property type="evidence" value="ECO:0007669"/>
    <property type="project" value="TreeGrafter"/>
</dbReference>
<dbReference type="InterPro" id="IPR003961">
    <property type="entry name" value="FN3_dom"/>
</dbReference>
<name>A0A1Z5SSB7_HORWE</name>
<comment type="caution">
    <text evidence="2">The sequence shown here is derived from an EMBL/GenBank/DDBJ whole genome shotgun (WGS) entry which is preliminary data.</text>
</comment>
<evidence type="ECO:0000313" key="2">
    <source>
        <dbReference type="EMBL" id="OTA23712.1"/>
    </source>
</evidence>
<proteinExistence type="predicted"/>
<feature type="compositionally biased region" description="Polar residues" evidence="1">
    <location>
        <begin position="8"/>
        <end position="34"/>
    </location>
</feature>
<feature type="compositionally biased region" description="Pro residues" evidence="1">
    <location>
        <begin position="111"/>
        <end position="120"/>
    </location>
</feature>
<dbReference type="Gene3D" id="2.60.40.10">
    <property type="entry name" value="Immunoglobulins"/>
    <property type="match status" value="1"/>
</dbReference>
<sequence>MAGFYPQAHTSDNDSGNTAEPSPSIQSSPNTSIDISESSFRLSMHLHSDPIASTQKATLPNPCKTLIVGDSITQGHEGDHTWRYRLWQWLRSNATSHDFTFVGPYTGTDPPAAPMPPQPPRLGFGEPEEPEDSESTVKADGKYAADVPADFQGNHFSGWGWQLGQAEDMIRNVVSAYQPDLVLTLLGFNDIGWGFCQASEVLKRMRDFIQEARAAKPDVALLVGNIPQRRYMNGRQDLLENTTEYNQQLPRLLAAIRSDSSLLQAVNVARGYSCTPDGCPAGYDGLHPNMLGEFEIAHAFSLTLHECFGIGDAALEVPSPRDMPQRPRHVPTNVVARGAPMGVTVTWDAVFGARGYDVRNRMQGKDKWEVAQAQSNRFDTTFTVAGIAWEYQVRTNNGDGDNDKSKWSPISTAVARRDTAPPPQEIQTFSKDHEIQVTWSPLEGDWEIDRYAVTVLDRDTPGAIIICYGFRGTEATLHGLRNGHCYSVFVGTWAFVDGVSVGGLPAQAASVTPGVLTEESTSH</sequence>